<evidence type="ECO:0000313" key="4">
    <source>
        <dbReference type="Proteomes" id="UP000642809"/>
    </source>
</evidence>
<name>A0A8J3CVR6_9BACT</name>
<dbReference type="AlphaFoldDB" id="A0A8J3CVR6"/>
<feature type="transmembrane region" description="Helical" evidence="1">
    <location>
        <begin position="104"/>
        <end position="127"/>
    </location>
</feature>
<evidence type="ECO:0000256" key="1">
    <source>
        <dbReference type="SAM" id="Phobius"/>
    </source>
</evidence>
<protein>
    <recommendedName>
        <fullName evidence="2">Peptidase M56 domain-containing protein</fullName>
    </recommendedName>
</protein>
<feature type="domain" description="Peptidase M56" evidence="2">
    <location>
        <begin position="23"/>
        <end position="274"/>
    </location>
</feature>
<dbReference type="Proteomes" id="UP000642809">
    <property type="component" value="Unassembled WGS sequence"/>
</dbReference>
<reference evidence="3" key="1">
    <citation type="journal article" date="2014" name="Int. J. Syst. Evol. Microbiol.">
        <title>Complete genome sequence of Corynebacterium casei LMG S-19264T (=DSM 44701T), isolated from a smear-ripened cheese.</title>
        <authorList>
            <consortium name="US DOE Joint Genome Institute (JGI-PGF)"/>
            <person name="Walter F."/>
            <person name="Albersmeier A."/>
            <person name="Kalinowski J."/>
            <person name="Ruckert C."/>
        </authorList>
    </citation>
    <scope>NUCLEOTIDE SEQUENCE</scope>
    <source>
        <strain evidence="3">KCTC 23224</strain>
    </source>
</reference>
<dbReference type="EMBL" id="BMYF01000002">
    <property type="protein sequence ID" value="GHB26769.1"/>
    <property type="molecule type" value="Genomic_DNA"/>
</dbReference>
<dbReference type="InterPro" id="IPR008756">
    <property type="entry name" value="Peptidase_M56"/>
</dbReference>
<keyword evidence="1" id="KW-0472">Membrane</keyword>
<keyword evidence="1" id="KW-0812">Transmembrane</keyword>
<dbReference type="CDD" id="cd07341">
    <property type="entry name" value="M56_BlaR1_MecR1_like"/>
    <property type="match status" value="1"/>
</dbReference>
<gene>
    <name evidence="3" type="ORF">GCM10008106_04340</name>
</gene>
<dbReference type="PANTHER" id="PTHR34978:SF3">
    <property type="entry name" value="SLR0241 PROTEIN"/>
    <property type="match status" value="1"/>
</dbReference>
<comment type="caution">
    <text evidence="3">The sequence shown here is derived from an EMBL/GenBank/DDBJ whole genome shotgun (WGS) entry which is preliminary data.</text>
</comment>
<keyword evidence="1" id="KW-1133">Transmembrane helix</keyword>
<dbReference type="Pfam" id="PF05569">
    <property type="entry name" value="Peptidase_M56"/>
    <property type="match status" value="1"/>
</dbReference>
<evidence type="ECO:0000313" key="3">
    <source>
        <dbReference type="EMBL" id="GHB26769.1"/>
    </source>
</evidence>
<reference evidence="3" key="2">
    <citation type="submission" date="2020-09" db="EMBL/GenBank/DDBJ databases">
        <authorList>
            <person name="Sun Q."/>
            <person name="Kim S."/>
        </authorList>
    </citation>
    <scope>NUCLEOTIDE SEQUENCE</scope>
    <source>
        <strain evidence="3">KCTC 23224</strain>
    </source>
</reference>
<evidence type="ECO:0000259" key="2">
    <source>
        <dbReference type="Pfam" id="PF05569"/>
    </source>
</evidence>
<keyword evidence="4" id="KW-1185">Reference proteome</keyword>
<proteinExistence type="predicted"/>
<feature type="transmembrane region" description="Helical" evidence="1">
    <location>
        <begin position="34"/>
        <end position="55"/>
    </location>
</feature>
<accession>A0A8J3CVR6</accession>
<feature type="transmembrane region" description="Helical" evidence="1">
    <location>
        <begin position="6"/>
        <end position="22"/>
    </location>
</feature>
<organism evidence="3 4">
    <name type="scientific">Mongoliitalea lutea</name>
    <dbReference type="NCBI Taxonomy" id="849756"/>
    <lineage>
        <taxon>Bacteria</taxon>
        <taxon>Pseudomonadati</taxon>
        <taxon>Bacteroidota</taxon>
        <taxon>Cytophagia</taxon>
        <taxon>Cytophagales</taxon>
        <taxon>Cyclobacteriaceae</taxon>
        <taxon>Mongoliitalea</taxon>
    </lineage>
</organism>
<sequence>MIVFILKSTIALTLLLALYQLFLIRERMFTFNRFYLIFSVLFALSLPFISLPSFIEKPSFEILSDELIFSNSLPDVSSDILPERNTATANTEAVVPTTSKPSPIPWSSILLLVYGLGVLFFLSRFVWQLFQLRSMVQKGELIQQKGVTYVLLEDVVLPFTFLNYLFVNKEEYHTASIEKAILDHELVHIRERHSWDIILLELVKIAYWFNPLISLYKKSVQLNHEFLADAGVLRQPINKASYQYLLLQKVSIYASHQTLSSAFNFQVTKRRLLMMGKRTNTLRKIGLQTSASALSFLLMLTLSSNQMPINSEIINLHFNSGVEQFEAILAEGFSEEKPFVLELHKVDLESLRNVYLTLNNEERKQISQFPFFEESAFRELLLLQQAYPRVITTFVFRHPPEKKSIKAEMYEVWKKTKNVGLWIDDQEQPIAVLENFDTVDFALFEVRETAPKKFLKKPEYEVKLTTHEYYQQKFVESPKAIQTINTHYDNSDQASVIYALRYYTKGNGEGSMLFPENFEASMFYHLRTLSTESFDFDVQGGSINYSVKDNFTITLFKDATNQRKNFVFPSIDF</sequence>
<dbReference type="InterPro" id="IPR052173">
    <property type="entry name" value="Beta-lactam_resp_regulator"/>
</dbReference>
<dbReference type="RefSeq" id="WP_189578809.1">
    <property type="nucleotide sequence ID" value="NZ_BMYF01000002.1"/>
</dbReference>
<dbReference type="PANTHER" id="PTHR34978">
    <property type="entry name" value="POSSIBLE SENSOR-TRANSDUCER PROTEIN BLAR"/>
    <property type="match status" value="1"/>
</dbReference>